<dbReference type="CDD" id="cd00085">
    <property type="entry name" value="HNHc"/>
    <property type="match status" value="1"/>
</dbReference>
<dbReference type="InterPro" id="IPR002711">
    <property type="entry name" value="HNH"/>
</dbReference>
<evidence type="ECO:0000256" key="2">
    <source>
        <dbReference type="SAM" id="Phobius"/>
    </source>
</evidence>
<reference evidence="5 7" key="2">
    <citation type="submission" date="2020-08" db="EMBL/GenBank/DDBJ databases">
        <title>Sequencing the genomes of 1000 actinobacteria strains.</title>
        <authorList>
            <person name="Klenk H.-P."/>
        </authorList>
    </citation>
    <scope>NUCLEOTIDE SEQUENCE [LARGE SCALE GENOMIC DNA]</scope>
    <source>
        <strain evidence="5 7">DSM 9581</strain>
    </source>
</reference>
<dbReference type="Proteomes" id="UP000564629">
    <property type="component" value="Unassembled WGS sequence"/>
</dbReference>
<evidence type="ECO:0000313" key="4">
    <source>
        <dbReference type="EMBL" id="GEL44888.1"/>
    </source>
</evidence>
<keyword evidence="2" id="KW-1133">Transmembrane helix</keyword>
<evidence type="ECO:0000259" key="3">
    <source>
        <dbReference type="Pfam" id="PF01844"/>
    </source>
</evidence>
<keyword evidence="5" id="KW-0540">Nuclease</keyword>
<keyword evidence="2" id="KW-0812">Transmembrane</keyword>
<dbReference type="EMBL" id="JACHDN010000001">
    <property type="protein sequence ID" value="MBB5474863.1"/>
    <property type="molecule type" value="Genomic_DNA"/>
</dbReference>
<dbReference type="GO" id="GO:0004519">
    <property type="term" value="F:endonuclease activity"/>
    <property type="evidence" value="ECO:0007669"/>
    <property type="project" value="UniProtKB-KW"/>
</dbReference>
<feature type="domain" description="HNH" evidence="3">
    <location>
        <begin position="102"/>
        <end position="135"/>
    </location>
</feature>
<dbReference type="Pfam" id="PF01844">
    <property type="entry name" value="HNH"/>
    <property type="match status" value="1"/>
</dbReference>
<accession>A0A511FAR9</accession>
<evidence type="ECO:0000256" key="1">
    <source>
        <dbReference type="SAM" id="MobiDB-lite"/>
    </source>
</evidence>
<dbReference type="EMBL" id="BJVQ01000001">
    <property type="protein sequence ID" value="GEL44888.1"/>
    <property type="molecule type" value="Genomic_DNA"/>
</dbReference>
<evidence type="ECO:0000313" key="7">
    <source>
        <dbReference type="Proteomes" id="UP000564629"/>
    </source>
</evidence>
<dbReference type="Gene3D" id="1.10.30.50">
    <property type="match status" value="1"/>
</dbReference>
<dbReference type="OrthoDB" id="4833339at2"/>
<keyword evidence="6" id="KW-1185">Reference proteome</keyword>
<keyword evidence="5" id="KW-0255">Endonuclease</keyword>
<name>A0A511FAR9_9CELL</name>
<comment type="caution">
    <text evidence="4">The sequence shown here is derived from an EMBL/GenBank/DDBJ whole genome shotgun (WGS) entry which is preliminary data.</text>
</comment>
<sequence length="265" mass="27930">MRYVSVFVGLALALVGVVAAGGGLQGPVAGIAELRQWMVAVAILIVLGALTQRLRGAAVGRWSGAVDPQRMYSPEQRRVIHERAGGQCEYTGWGWQRCRSASEHADHLHPHAKGGATSLRNGVAACAHHNTSKGAKVLARSKIRSLERRRRRYFPKGVDVRVGEMYDLATTRRDEGRVGAATAATPRRGPGVPAMASPPVRVPPATPVVVPGWDEVAEDPSDDTAPWGSAPSASQPGATRPGPSAGHRDTGGPAPGTRPPAPPLW</sequence>
<dbReference type="GO" id="GO:0003676">
    <property type="term" value="F:nucleic acid binding"/>
    <property type="evidence" value="ECO:0007669"/>
    <property type="project" value="InterPro"/>
</dbReference>
<dbReference type="GO" id="GO:0008270">
    <property type="term" value="F:zinc ion binding"/>
    <property type="evidence" value="ECO:0007669"/>
    <property type="project" value="InterPro"/>
</dbReference>
<dbReference type="InterPro" id="IPR003615">
    <property type="entry name" value="HNH_nuc"/>
</dbReference>
<keyword evidence="2" id="KW-0472">Membrane</keyword>
<gene>
    <name evidence="4" type="ORF">CHO01_00040</name>
    <name evidence="5" type="ORF">HNR08_003599</name>
</gene>
<dbReference type="Proteomes" id="UP000321723">
    <property type="component" value="Unassembled WGS sequence"/>
</dbReference>
<protein>
    <submittedName>
        <fullName evidence="5">5-methylcytosine-specific restriction endonuclease McrA</fullName>
    </submittedName>
</protein>
<keyword evidence="5" id="KW-0378">Hydrolase</keyword>
<dbReference type="AlphaFoldDB" id="A0A511FAR9"/>
<feature type="compositionally biased region" description="Pro residues" evidence="1">
    <location>
        <begin position="256"/>
        <end position="265"/>
    </location>
</feature>
<dbReference type="RefSeq" id="WP_146831613.1">
    <property type="nucleotide sequence ID" value="NZ_BJVQ01000001.1"/>
</dbReference>
<feature type="transmembrane region" description="Helical" evidence="2">
    <location>
        <begin position="36"/>
        <end position="54"/>
    </location>
</feature>
<reference evidence="4 6" key="1">
    <citation type="submission" date="2019-07" db="EMBL/GenBank/DDBJ databases">
        <title>Whole genome shotgun sequence of Cellulomonas hominis NBRC 16055.</title>
        <authorList>
            <person name="Hosoyama A."/>
            <person name="Uohara A."/>
            <person name="Ohji S."/>
            <person name="Ichikawa N."/>
        </authorList>
    </citation>
    <scope>NUCLEOTIDE SEQUENCE [LARGE SCALE GENOMIC DNA]</scope>
    <source>
        <strain evidence="4 6">NBRC 16055</strain>
    </source>
</reference>
<proteinExistence type="predicted"/>
<evidence type="ECO:0000313" key="6">
    <source>
        <dbReference type="Proteomes" id="UP000321723"/>
    </source>
</evidence>
<evidence type="ECO:0000313" key="5">
    <source>
        <dbReference type="EMBL" id="MBB5474863.1"/>
    </source>
</evidence>
<feature type="region of interest" description="Disordered" evidence="1">
    <location>
        <begin position="176"/>
        <end position="265"/>
    </location>
</feature>
<organism evidence="4 6">
    <name type="scientific">Cellulomonas hominis</name>
    <dbReference type="NCBI Taxonomy" id="156981"/>
    <lineage>
        <taxon>Bacteria</taxon>
        <taxon>Bacillati</taxon>
        <taxon>Actinomycetota</taxon>
        <taxon>Actinomycetes</taxon>
        <taxon>Micrococcales</taxon>
        <taxon>Cellulomonadaceae</taxon>
        <taxon>Cellulomonas</taxon>
    </lineage>
</organism>